<evidence type="ECO:0000313" key="1">
    <source>
        <dbReference type="EMBL" id="GFO60220.1"/>
    </source>
</evidence>
<organism evidence="1 2">
    <name type="scientific">Geomonas silvestris</name>
    <dbReference type="NCBI Taxonomy" id="2740184"/>
    <lineage>
        <taxon>Bacteria</taxon>
        <taxon>Pseudomonadati</taxon>
        <taxon>Thermodesulfobacteriota</taxon>
        <taxon>Desulfuromonadia</taxon>
        <taxon>Geobacterales</taxon>
        <taxon>Geobacteraceae</taxon>
        <taxon>Geomonas</taxon>
    </lineage>
</organism>
<gene>
    <name evidence="1" type="ORF">GMST_25450</name>
</gene>
<accession>A0A6V8MJQ2</accession>
<sequence length="224" mass="24555">MAQDQGNPADKLRAACQAAFQKYPDSCSTAVWHVIRQYRPSQPYLMANDLLDALGSSPDWQEVPLNHVSTVANEGGVVVGGLKEPGHGHVAVVYPGEEKLNGGFTYISKKTGKPVEAAATGTYPLAMSTTMGAWPGAKSNGDKTVRDPWPAEKFKAVQFWRYIGSVGAASSPPRTKERWTMKSQRGLAYSKGCERHGNIKRWQAEEDSLRLSPGRPSNVIRWVR</sequence>
<dbReference type="RefSeq" id="WP_183355032.1">
    <property type="nucleotide sequence ID" value="NZ_BLXX01000007.1"/>
</dbReference>
<dbReference type="Gene3D" id="3.90.1720.10">
    <property type="entry name" value="endopeptidase domain like (from Nostoc punctiforme)"/>
    <property type="match status" value="1"/>
</dbReference>
<proteinExistence type="predicted"/>
<name>A0A6V8MJQ2_9BACT</name>
<evidence type="ECO:0000313" key="2">
    <source>
        <dbReference type="Proteomes" id="UP000556026"/>
    </source>
</evidence>
<reference evidence="2" key="1">
    <citation type="submission" date="2020-06" db="EMBL/GenBank/DDBJ databases">
        <title>Draft genomic sequence of Geomonas sp. Red330.</title>
        <authorList>
            <person name="Itoh H."/>
            <person name="Zhenxing X."/>
            <person name="Ushijima N."/>
            <person name="Masuda Y."/>
            <person name="Shiratori Y."/>
            <person name="Senoo K."/>
        </authorList>
    </citation>
    <scope>NUCLEOTIDE SEQUENCE [LARGE SCALE GENOMIC DNA]</scope>
    <source>
        <strain evidence="2">Red330</strain>
    </source>
</reference>
<dbReference type="EMBL" id="BLXX01000007">
    <property type="protein sequence ID" value="GFO60220.1"/>
    <property type="molecule type" value="Genomic_DNA"/>
</dbReference>
<keyword evidence="2" id="KW-1185">Reference proteome</keyword>
<protein>
    <submittedName>
        <fullName evidence="1">Uncharacterized protein</fullName>
    </submittedName>
</protein>
<dbReference type="AlphaFoldDB" id="A0A6V8MJQ2"/>
<dbReference type="Proteomes" id="UP000556026">
    <property type="component" value="Unassembled WGS sequence"/>
</dbReference>
<comment type="caution">
    <text evidence="1">The sequence shown here is derived from an EMBL/GenBank/DDBJ whole genome shotgun (WGS) entry which is preliminary data.</text>
</comment>